<dbReference type="InterPro" id="IPR050428">
    <property type="entry name" value="TCS_sensor_his_kinase"/>
</dbReference>
<keyword evidence="5 16" id="KW-0808">Transferase</keyword>
<dbReference type="SMART" id="SM00387">
    <property type="entry name" value="HATPase_c"/>
    <property type="match status" value="1"/>
</dbReference>
<accession>K6YUP4</accession>
<dbReference type="PANTHER" id="PTHR45436:SF14">
    <property type="entry name" value="SENSOR PROTEIN QSEC"/>
    <property type="match status" value="1"/>
</dbReference>
<evidence type="ECO:0000256" key="5">
    <source>
        <dbReference type="ARBA" id="ARBA00022679"/>
    </source>
</evidence>
<keyword evidence="4" id="KW-0597">Phosphoprotein</keyword>
<dbReference type="SUPFAM" id="SSF55874">
    <property type="entry name" value="ATPase domain of HSP90 chaperone/DNA topoisomerase II/histidine kinase"/>
    <property type="match status" value="1"/>
</dbReference>
<keyword evidence="11" id="KW-0902">Two-component regulatory system</keyword>
<dbReference type="STRING" id="493475.GARC_4941"/>
<evidence type="ECO:0000256" key="1">
    <source>
        <dbReference type="ARBA" id="ARBA00000085"/>
    </source>
</evidence>
<dbReference type="PRINTS" id="PR00344">
    <property type="entry name" value="BCTRLSENSOR"/>
</dbReference>
<dbReference type="GO" id="GO:0005886">
    <property type="term" value="C:plasma membrane"/>
    <property type="evidence" value="ECO:0007669"/>
    <property type="project" value="TreeGrafter"/>
</dbReference>
<evidence type="ECO:0000256" key="3">
    <source>
        <dbReference type="ARBA" id="ARBA00012438"/>
    </source>
</evidence>
<evidence type="ECO:0000256" key="12">
    <source>
        <dbReference type="ARBA" id="ARBA00023136"/>
    </source>
</evidence>
<keyword evidence="12 13" id="KW-0472">Membrane</keyword>
<sequence>MSIRRYLTLILLSVITLVTFAAAIQGYRSSMVKATSVFDNELRSLTHVLINITDLSTQSLAPQPDAAFIYQIWQHNRLIVSSHPELKSAISEFKNEFSENNFLAQRWRTYGIFLGSENKWVLVAQPLNRRFELAEQMILAAVTPLILSIPLLAIIIFVLVSTGLRPLRRLSDNLRAKKADDLTPIIQKNQQNELSPVLETLNQLFERLNAAFSRERRFASDAAHELRTPLSVLKINAHNLALELNNNSTTNTNMQYLQQGIERMSHVVEQILLLNRTNPEQYQGQFKPINTASLCQTVIASLFPQIEAKKQEIELLGQGANIQGDEFSLGILLQNLISNASKYSPEGSMIRVTLKNVNNQDIIQVEDSGPGIDKTEYQRVFERFYRIGGDRHASNTPGCGLGLAISKHIAELHNATLKLSRSEQLSGLSVELLLPQGQFSE</sequence>
<dbReference type="SMART" id="SM00388">
    <property type="entry name" value="HisKA"/>
    <property type="match status" value="1"/>
</dbReference>
<dbReference type="Proteomes" id="UP000006327">
    <property type="component" value="Unassembled WGS sequence"/>
</dbReference>
<evidence type="ECO:0000256" key="10">
    <source>
        <dbReference type="ARBA" id="ARBA00022989"/>
    </source>
</evidence>
<dbReference type="InterPro" id="IPR005467">
    <property type="entry name" value="His_kinase_dom"/>
</dbReference>
<keyword evidence="8 16" id="KW-0418">Kinase</keyword>
<dbReference type="CDD" id="cd00082">
    <property type="entry name" value="HisKA"/>
    <property type="match status" value="1"/>
</dbReference>
<evidence type="ECO:0000256" key="2">
    <source>
        <dbReference type="ARBA" id="ARBA00004141"/>
    </source>
</evidence>
<evidence type="ECO:0000256" key="8">
    <source>
        <dbReference type="ARBA" id="ARBA00022777"/>
    </source>
</evidence>
<evidence type="ECO:0000256" key="4">
    <source>
        <dbReference type="ARBA" id="ARBA00022553"/>
    </source>
</evidence>
<comment type="catalytic activity">
    <reaction evidence="1">
        <text>ATP + protein L-histidine = ADP + protein N-phospho-L-histidine.</text>
        <dbReference type="EC" id="2.7.13.3"/>
    </reaction>
</comment>
<organism evidence="16 17">
    <name type="scientific">Paraglaciecola arctica BSs20135</name>
    <dbReference type="NCBI Taxonomy" id="493475"/>
    <lineage>
        <taxon>Bacteria</taxon>
        <taxon>Pseudomonadati</taxon>
        <taxon>Pseudomonadota</taxon>
        <taxon>Gammaproteobacteria</taxon>
        <taxon>Alteromonadales</taxon>
        <taxon>Alteromonadaceae</taxon>
        <taxon>Paraglaciecola</taxon>
    </lineage>
</organism>
<dbReference type="eggNOG" id="COG0642">
    <property type="taxonomic scope" value="Bacteria"/>
</dbReference>
<dbReference type="AlphaFoldDB" id="K6YUP4"/>
<keyword evidence="7" id="KW-0547">Nucleotide-binding</keyword>
<dbReference type="GO" id="GO:0005524">
    <property type="term" value="F:ATP binding"/>
    <property type="evidence" value="ECO:0007669"/>
    <property type="project" value="UniProtKB-KW"/>
</dbReference>
<dbReference type="SUPFAM" id="SSF47384">
    <property type="entry name" value="Homodimeric domain of signal transducing histidine kinase"/>
    <property type="match status" value="1"/>
</dbReference>
<keyword evidence="9" id="KW-0067">ATP-binding</keyword>
<dbReference type="PROSITE" id="PS50885">
    <property type="entry name" value="HAMP"/>
    <property type="match status" value="1"/>
</dbReference>
<name>K6YUP4_9ALTE</name>
<keyword evidence="10 13" id="KW-1133">Transmembrane helix</keyword>
<evidence type="ECO:0000256" key="9">
    <source>
        <dbReference type="ARBA" id="ARBA00022840"/>
    </source>
</evidence>
<dbReference type="CDD" id="cd00075">
    <property type="entry name" value="HATPase"/>
    <property type="match status" value="1"/>
</dbReference>
<comment type="caution">
    <text evidence="16">The sequence shown here is derived from an EMBL/GenBank/DDBJ whole genome shotgun (WGS) entry which is preliminary data.</text>
</comment>
<feature type="domain" description="HAMP" evidence="15">
    <location>
        <begin position="161"/>
        <end position="213"/>
    </location>
</feature>
<evidence type="ECO:0000259" key="14">
    <source>
        <dbReference type="PROSITE" id="PS50109"/>
    </source>
</evidence>
<evidence type="ECO:0000313" key="17">
    <source>
        <dbReference type="Proteomes" id="UP000006327"/>
    </source>
</evidence>
<dbReference type="Pfam" id="PF02518">
    <property type="entry name" value="HATPase_c"/>
    <property type="match status" value="1"/>
</dbReference>
<reference evidence="16 17" key="1">
    <citation type="journal article" date="2017" name="Antonie Van Leeuwenhoek">
        <title>Rhizobium rhizosphaerae sp. nov., a novel species isolated from rice rhizosphere.</title>
        <authorList>
            <person name="Zhao J.J."/>
            <person name="Zhang J."/>
            <person name="Zhang R.J."/>
            <person name="Zhang C.W."/>
            <person name="Yin H.Q."/>
            <person name="Zhang X.X."/>
        </authorList>
    </citation>
    <scope>NUCLEOTIDE SEQUENCE [LARGE SCALE GENOMIC DNA]</scope>
    <source>
        <strain evidence="16 17">BSs20135</strain>
    </source>
</reference>
<dbReference type="RefSeq" id="WP_007625312.1">
    <property type="nucleotide sequence ID" value="NZ_BAEO01000065.1"/>
</dbReference>
<protein>
    <recommendedName>
        <fullName evidence="3">histidine kinase</fullName>
        <ecNumber evidence="3">2.7.13.3</ecNumber>
    </recommendedName>
</protein>
<dbReference type="PANTHER" id="PTHR45436">
    <property type="entry name" value="SENSOR HISTIDINE KINASE YKOH"/>
    <property type="match status" value="1"/>
</dbReference>
<keyword evidence="17" id="KW-1185">Reference proteome</keyword>
<dbReference type="InterPro" id="IPR036097">
    <property type="entry name" value="HisK_dim/P_sf"/>
</dbReference>
<dbReference type="Gene3D" id="3.30.565.10">
    <property type="entry name" value="Histidine kinase-like ATPase, C-terminal domain"/>
    <property type="match status" value="1"/>
</dbReference>
<dbReference type="EMBL" id="BAEO01000065">
    <property type="protein sequence ID" value="GAC21877.1"/>
    <property type="molecule type" value="Genomic_DNA"/>
</dbReference>
<dbReference type="PROSITE" id="PS50109">
    <property type="entry name" value="HIS_KIN"/>
    <property type="match status" value="1"/>
</dbReference>
<dbReference type="InterPro" id="IPR003661">
    <property type="entry name" value="HisK_dim/P_dom"/>
</dbReference>
<dbReference type="OrthoDB" id="9809766at2"/>
<dbReference type="Pfam" id="PF00512">
    <property type="entry name" value="HisKA"/>
    <property type="match status" value="1"/>
</dbReference>
<evidence type="ECO:0000256" key="13">
    <source>
        <dbReference type="SAM" id="Phobius"/>
    </source>
</evidence>
<dbReference type="Gene3D" id="1.10.287.130">
    <property type="match status" value="1"/>
</dbReference>
<feature type="domain" description="Histidine kinase" evidence="14">
    <location>
        <begin position="221"/>
        <end position="438"/>
    </location>
</feature>
<evidence type="ECO:0000256" key="11">
    <source>
        <dbReference type="ARBA" id="ARBA00023012"/>
    </source>
</evidence>
<dbReference type="InterPro" id="IPR003660">
    <property type="entry name" value="HAMP_dom"/>
</dbReference>
<comment type="subcellular location">
    <subcellularLocation>
        <location evidence="2">Membrane</location>
        <topology evidence="2">Multi-pass membrane protein</topology>
    </subcellularLocation>
</comment>
<keyword evidence="6 13" id="KW-0812">Transmembrane</keyword>
<feature type="transmembrane region" description="Helical" evidence="13">
    <location>
        <begin position="137"/>
        <end position="160"/>
    </location>
</feature>
<evidence type="ECO:0000256" key="7">
    <source>
        <dbReference type="ARBA" id="ARBA00022741"/>
    </source>
</evidence>
<dbReference type="GO" id="GO:0000155">
    <property type="term" value="F:phosphorelay sensor kinase activity"/>
    <property type="evidence" value="ECO:0007669"/>
    <property type="project" value="InterPro"/>
</dbReference>
<dbReference type="EC" id="2.7.13.3" evidence="3"/>
<dbReference type="InterPro" id="IPR003594">
    <property type="entry name" value="HATPase_dom"/>
</dbReference>
<evidence type="ECO:0000259" key="15">
    <source>
        <dbReference type="PROSITE" id="PS50885"/>
    </source>
</evidence>
<evidence type="ECO:0000313" key="16">
    <source>
        <dbReference type="EMBL" id="GAC21877.1"/>
    </source>
</evidence>
<dbReference type="InterPro" id="IPR004358">
    <property type="entry name" value="Sig_transdc_His_kin-like_C"/>
</dbReference>
<evidence type="ECO:0000256" key="6">
    <source>
        <dbReference type="ARBA" id="ARBA00022692"/>
    </source>
</evidence>
<proteinExistence type="predicted"/>
<dbReference type="InterPro" id="IPR036890">
    <property type="entry name" value="HATPase_C_sf"/>
</dbReference>
<gene>
    <name evidence="16" type="primary">qseC</name>
    <name evidence="16" type="ORF">GARC_4941</name>
</gene>